<name>A0A8R1U1W9_ONCVO</name>
<proteinExistence type="predicted"/>
<reference evidence="1" key="2">
    <citation type="submission" date="2022-06" db="UniProtKB">
        <authorList>
            <consortium name="EnsemblMetazoa"/>
        </authorList>
    </citation>
    <scope>IDENTIFICATION</scope>
</reference>
<dbReference type="Proteomes" id="UP000024404">
    <property type="component" value="Unassembled WGS sequence"/>
</dbReference>
<dbReference type="EnsemblMetazoa" id="OVOC8997.1">
    <property type="protein sequence ID" value="OVOC8997.1"/>
    <property type="gene ID" value="WBGene00245806"/>
</dbReference>
<evidence type="ECO:0000313" key="1">
    <source>
        <dbReference type="EnsemblMetazoa" id="OVOC8997.1"/>
    </source>
</evidence>
<dbReference type="AlphaFoldDB" id="A0A8R1U1W9"/>
<accession>A0A8R1U1W9</accession>
<dbReference type="EMBL" id="CMVM020000250">
    <property type="status" value="NOT_ANNOTATED_CDS"/>
    <property type="molecule type" value="Genomic_DNA"/>
</dbReference>
<organism evidence="1 2">
    <name type="scientific">Onchocerca volvulus</name>
    <dbReference type="NCBI Taxonomy" id="6282"/>
    <lineage>
        <taxon>Eukaryota</taxon>
        <taxon>Metazoa</taxon>
        <taxon>Ecdysozoa</taxon>
        <taxon>Nematoda</taxon>
        <taxon>Chromadorea</taxon>
        <taxon>Rhabditida</taxon>
        <taxon>Spirurina</taxon>
        <taxon>Spiruromorpha</taxon>
        <taxon>Filarioidea</taxon>
        <taxon>Onchocercidae</taxon>
        <taxon>Onchocerca</taxon>
    </lineage>
</organism>
<sequence length="114" mass="12495">MEIITDKTCLSFEPITDIITDMHMKPILFIQSPFCSWQKSNQTMHLNGKCLNDLSPLSASSAVSSTWSADACLAVLSHALSITVSSLPIRTQVTHLINTMYNCTGTTPTIIVNH</sequence>
<keyword evidence="2" id="KW-1185">Reference proteome</keyword>
<reference evidence="2" key="1">
    <citation type="submission" date="2013-10" db="EMBL/GenBank/DDBJ databases">
        <title>Genome sequencing of Onchocerca volvulus.</title>
        <authorList>
            <person name="Cotton J."/>
            <person name="Tsai J."/>
            <person name="Stanley E."/>
            <person name="Tracey A."/>
            <person name="Holroyd N."/>
            <person name="Lustigman S."/>
            <person name="Berriman M."/>
        </authorList>
    </citation>
    <scope>NUCLEOTIDE SEQUENCE</scope>
</reference>
<protein>
    <submittedName>
        <fullName evidence="1">Uncharacterized protein</fullName>
    </submittedName>
</protein>
<evidence type="ECO:0000313" key="2">
    <source>
        <dbReference type="Proteomes" id="UP000024404"/>
    </source>
</evidence>